<dbReference type="InterPro" id="IPR041588">
    <property type="entry name" value="Integrase_H2C2"/>
</dbReference>
<dbReference type="Gene3D" id="1.10.340.70">
    <property type="match status" value="1"/>
</dbReference>
<dbReference type="Pfam" id="PF00078">
    <property type="entry name" value="RVT_1"/>
    <property type="match status" value="1"/>
</dbReference>
<dbReference type="GO" id="GO:0005737">
    <property type="term" value="C:cytoplasm"/>
    <property type="evidence" value="ECO:0007669"/>
    <property type="project" value="UniProtKB-ARBA"/>
</dbReference>
<dbReference type="FunFam" id="3.30.70.270:FF:000020">
    <property type="entry name" value="Transposon Tf2-6 polyprotein-like Protein"/>
    <property type="match status" value="1"/>
</dbReference>
<keyword evidence="5" id="KW-0255">Endonuclease</keyword>
<dbReference type="Pfam" id="PF00098">
    <property type="entry name" value="zf-CCHC"/>
    <property type="match status" value="1"/>
</dbReference>
<dbReference type="Gene3D" id="4.10.60.10">
    <property type="entry name" value="Zinc finger, CCHC-type"/>
    <property type="match status" value="1"/>
</dbReference>
<evidence type="ECO:0000256" key="1">
    <source>
        <dbReference type="ARBA" id="ARBA00012493"/>
    </source>
</evidence>
<dbReference type="InterPro" id="IPR021109">
    <property type="entry name" value="Peptidase_aspartic_dom_sf"/>
</dbReference>
<dbReference type="PANTHER" id="PTHR37984:SF5">
    <property type="entry name" value="PROTEIN NYNRIN-LIKE"/>
    <property type="match status" value="1"/>
</dbReference>
<evidence type="ECO:0000259" key="10">
    <source>
        <dbReference type="PROSITE" id="PS50158"/>
    </source>
</evidence>
<feature type="region of interest" description="Disordered" evidence="9">
    <location>
        <begin position="2046"/>
        <end position="2069"/>
    </location>
</feature>
<keyword evidence="14" id="KW-1185">Reference proteome</keyword>
<feature type="domain" description="Integrase catalytic" evidence="12">
    <location>
        <begin position="1355"/>
        <end position="1513"/>
    </location>
</feature>
<dbReference type="GO" id="GO:0019899">
    <property type="term" value="F:enzyme binding"/>
    <property type="evidence" value="ECO:0007669"/>
    <property type="project" value="UniProtKB-ARBA"/>
</dbReference>
<dbReference type="PROSITE" id="PS50878">
    <property type="entry name" value="RT_POL"/>
    <property type="match status" value="1"/>
</dbReference>
<dbReference type="SUPFAM" id="SSF57756">
    <property type="entry name" value="Retrovirus zinc finger-like domains"/>
    <property type="match status" value="1"/>
</dbReference>
<feature type="domain" description="Reverse transcriptase" evidence="11">
    <location>
        <begin position="795"/>
        <end position="974"/>
    </location>
</feature>
<feature type="compositionally biased region" description="Basic and acidic residues" evidence="9">
    <location>
        <begin position="20"/>
        <end position="35"/>
    </location>
</feature>
<dbReference type="InterPro" id="IPR043502">
    <property type="entry name" value="DNA/RNA_pol_sf"/>
</dbReference>
<dbReference type="SUPFAM" id="SSF53098">
    <property type="entry name" value="Ribonuclease H-like"/>
    <property type="match status" value="1"/>
</dbReference>
<dbReference type="GO" id="GO:0042575">
    <property type="term" value="C:DNA polymerase complex"/>
    <property type="evidence" value="ECO:0007669"/>
    <property type="project" value="UniProtKB-ARBA"/>
</dbReference>
<evidence type="ECO:0000313" key="14">
    <source>
        <dbReference type="Proteomes" id="UP000024635"/>
    </source>
</evidence>
<keyword evidence="4" id="KW-0540">Nuclease</keyword>
<dbReference type="GO" id="GO:0004519">
    <property type="term" value="F:endonuclease activity"/>
    <property type="evidence" value="ECO:0007669"/>
    <property type="project" value="UniProtKB-KW"/>
</dbReference>
<name>A0A016TPF9_9BILA</name>
<dbReference type="PANTHER" id="PTHR37984">
    <property type="entry name" value="PROTEIN CBG26694"/>
    <property type="match status" value="1"/>
</dbReference>
<keyword evidence="3" id="KW-0548">Nucleotidyltransferase</keyword>
<dbReference type="GO" id="GO:0015074">
    <property type="term" value="P:DNA integration"/>
    <property type="evidence" value="ECO:0007669"/>
    <property type="project" value="InterPro"/>
</dbReference>
<dbReference type="PROSITE" id="PS50994">
    <property type="entry name" value="INTEGRASE"/>
    <property type="match status" value="1"/>
</dbReference>
<dbReference type="InterPro" id="IPR043128">
    <property type="entry name" value="Rev_trsase/Diguanyl_cyclase"/>
</dbReference>
<organism evidence="13 14">
    <name type="scientific">Ancylostoma ceylanicum</name>
    <dbReference type="NCBI Taxonomy" id="53326"/>
    <lineage>
        <taxon>Eukaryota</taxon>
        <taxon>Metazoa</taxon>
        <taxon>Ecdysozoa</taxon>
        <taxon>Nematoda</taxon>
        <taxon>Chromadorea</taxon>
        <taxon>Rhabditida</taxon>
        <taxon>Rhabditina</taxon>
        <taxon>Rhabditomorpha</taxon>
        <taxon>Strongyloidea</taxon>
        <taxon>Ancylostomatidae</taxon>
        <taxon>Ancylostomatinae</taxon>
        <taxon>Ancylostoma</taxon>
    </lineage>
</organism>
<dbReference type="Proteomes" id="UP000024635">
    <property type="component" value="Unassembled WGS sequence"/>
</dbReference>
<proteinExistence type="predicted"/>
<evidence type="ECO:0000313" key="13">
    <source>
        <dbReference type="EMBL" id="EYC04909.1"/>
    </source>
</evidence>
<dbReference type="InterPro" id="IPR000477">
    <property type="entry name" value="RT_dom"/>
</dbReference>
<dbReference type="InterPro" id="IPR001584">
    <property type="entry name" value="Integrase_cat-core"/>
</dbReference>
<evidence type="ECO:0000256" key="3">
    <source>
        <dbReference type="ARBA" id="ARBA00022695"/>
    </source>
</evidence>
<dbReference type="Gene3D" id="2.40.70.10">
    <property type="entry name" value="Acid Proteases"/>
    <property type="match status" value="1"/>
</dbReference>
<dbReference type="InterPro" id="IPR036875">
    <property type="entry name" value="Znf_CCHC_sf"/>
</dbReference>
<dbReference type="SUPFAM" id="SSF56672">
    <property type="entry name" value="DNA/RNA polymerases"/>
    <property type="match status" value="1"/>
</dbReference>
<dbReference type="CDD" id="cd01647">
    <property type="entry name" value="RT_LTR"/>
    <property type="match status" value="1"/>
</dbReference>
<gene>
    <name evidence="13" type="primary">Acey_s0085.g1856</name>
    <name evidence="13" type="ORF">Y032_0085g1856</name>
</gene>
<dbReference type="Gene3D" id="3.30.70.270">
    <property type="match status" value="2"/>
</dbReference>
<dbReference type="GO" id="GO:0006508">
    <property type="term" value="P:proteolysis"/>
    <property type="evidence" value="ECO:0007669"/>
    <property type="project" value="InterPro"/>
</dbReference>
<accession>A0A016TPF9</accession>
<dbReference type="Gene3D" id="3.10.20.370">
    <property type="match status" value="1"/>
</dbReference>
<dbReference type="GO" id="GO:0003964">
    <property type="term" value="F:RNA-directed DNA polymerase activity"/>
    <property type="evidence" value="ECO:0007669"/>
    <property type="project" value="UniProtKB-KW"/>
</dbReference>
<feature type="compositionally biased region" description="Gly residues" evidence="9">
    <location>
        <begin position="2060"/>
        <end position="2069"/>
    </location>
</feature>
<dbReference type="InterPro" id="IPR036397">
    <property type="entry name" value="RNaseH_sf"/>
</dbReference>
<keyword evidence="2" id="KW-0808">Transferase</keyword>
<feature type="domain" description="CCHC-type" evidence="10">
    <location>
        <begin position="409"/>
        <end position="423"/>
    </location>
</feature>
<dbReference type="CDD" id="cd00303">
    <property type="entry name" value="retropepsin_like"/>
    <property type="match status" value="1"/>
</dbReference>
<dbReference type="EC" id="2.7.7.49" evidence="1"/>
<dbReference type="STRING" id="53326.A0A016TPF9"/>
<keyword evidence="8" id="KW-0479">Metal-binding</keyword>
<evidence type="ECO:0000256" key="6">
    <source>
        <dbReference type="ARBA" id="ARBA00022801"/>
    </source>
</evidence>
<dbReference type="SUPFAM" id="SSF50630">
    <property type="entry name" value="Acid proteases"/>
    <property type="match status" value="1"/>
</dbReference>
<reference evidence="14" key="1">
    <citation type="journal article" date="2015" name="Nat. Genet.">
        <title>The genome and transcriptome of the zoonotic hookworm Ancylostoma ceylanicum identify infection-specific gene families.</title>
        <authorList>
            <person name="Schwarz E.M."/>
            <person name="Hu Y."/>
            <person name="Antoshechkin I."/>
            <person name="Miller M.M."/>
            <person name="Sternberg P.W."/>
            <person name="Aroian R.V."/>
        </authorList>
    </citation>
    <scope>NUCLEOTIDE SEQUENCE</scope>
    <source>
        <strain evidence="14">HY135</strain>
    </source>
</reference>
<dbReference type="InterPro" id="IPR012337">
    <property type="entry name" value="RNaseH-like_sf"/>
</dbReference>
<dbReference type="Gene3D" id="3.10.10.10">
    <property type="entry name" value="HIV Type 1 Reverse Transcriptase, subunit A, domain 1"/>
    <property type="match status" value="1"/>
</dbReference>
<feature type="region of interest" description="Disordered" evidence="9">
    <location>
        <begin position="368"/>
        <end position="394"/>
    </location>
</feature>
<keyword evidence="8" id="KW-0863">Zinc-finger</keyword>
<dbReference type="GO" id="GO:0004190">
    <property type="term" value="F:aspartic-type endopeptidase activity"/>
    <property type="evidence" value="ECO:0007669"/>
    <property type="project" value="InterPro"/>
</dbReference>
<dbReference type="InterPro" id="IPR050951">
    <property type="entry name" value="Retrovirus_Pol_polyprotein"/>
</dbReference>
<dbReference type="FunFam" id="1.10.340.70:FF:000001">
    <property type="entry name" value="Retrovirus-related Pol polyprotein from transposon gypsy-like Protein"/>
    <property type="match status" value="1"/>
</dbReference>
<feature type="region of interest" description="Disordered" evidence="9">
    <location>
        <begin position="1"/>
        <end position="86"/>
    </location>
</feature>
<dbReference type="Pfam" id="PF17917">
    <property type="entry name" value="RT_RNaseH"/>
    <property type="match status" value="1"/>
</dbReference>
<sequence>MSGVAGAKENEAPQASAAGNREKSDRTDEREETTELHVPGVSQAMLDEDIESVGSDGTMEDVGDTPMDVGKESSYCQEKLASEKDAEMERLKRQLLEKEKELEQLRQAQRPRESPVKEERPRMPEWWKKACSMAGLDCKQVPLVDTNVEDPEDRSYRSPEGNEDTYLGRYFKSASLPEVQVYTGRDDDYSFTSFYDAFQLKYPRRDWEDRELCALFRSKLKGKARAQFESIPQHKREVFEVMVEEMRKLVKADARNREVMAMGELQKLRKTDSQTVAEFCVELERLTSKAYPDLTERALASVRAQKLYEQLAMWNESYHLLEAMEKDRDAAYDSLKEVAMRVERRRITMQNSKQRFAPEVWDRRAERIRERKSDHKNDRPSERSKEEARENQRVAELRRFTKKNPSETKCYNCEGIGHFARECNNPRRKMTTGETESKRVTSLSTRVQALGCRAAEAKPKERRDDSSGIYGVKTTVQVEILGKQWTALLDTGSEISILPVQVLRQALDRGVNIDQEVREVEMDETRNIVDASGNSMTFFALVVLPITECGDQGRTITASMYVTEKGDNMVIIGTNLLHLLGYHLQKVGGGIVCRGNDSSTQDDLASIQRDATVSHRVYIPPGKLGWLRLEGCGEVKTKFLRSDEEAIASGICSSDGTGAVELPVVNNMVEPMVFRAGQKVGEWIREPEPADEKRSRTVVAEMLVLTKQSMSPTERQEQLQRYLIQNRGGKELGCRLEQLVREKNDVFAVEDKELTQTNLVHHEIDTGNTRPIRQRTRPVPLGARAEFKEILKGLLERGIVEKSSSDWASPVVLVRKKDGTLRLCVDHRELNKHTKQDAYPLPSIDSMLQSLQGKRFFSTLDLASGYWQIPLSADARRKSAFTTSEGLFEFTVLPFGLSTSPAEFQRLMDTVLGDLKDREVFFYIDDILVATESEERHYGVLKKVMDALQRANLKLKPQKCVLMESKVSFVGHEVDAEGIHVDPAKIEKIREYPRPSNLAEMRTFLGLCGYYRKFVMYFSKVAKSFYDLTSAKRAWKWGSEEEEAFQELKRKMATTPVLAQPDFQAAREGTRPFVIHTDASGQGIGAILSQEGKDGYLHPIYFASKRLSKAERNYHITDTEALAVVFALRKFHFFVYGTKVVVKTDHLPLTALFKRSNVSGRVLRWALEIQQYNVEINYVKGKANPVADALSRGVLLTKEELPQTCDENEKVVCTLQEPPEQESEWLALCKKDPEYSKILEWLRRGEMDHEIKLPRMKKTLAVADFCIADGDLQLITQDGEMVRVVPTERRRQVVEEAHAGSMAGHFSKKKILQMLRKRVFWEGMEQDVAKWLRECRSCLLANPRKPMVPPLKPFVANKPYEVVCVDLLEMGLSASGMKYIVVVVDHFSKWMGAYAVPDKTAKTVAEVIFQRWICEGGRWPKQLHTDQGTEFVNAIIEGVASAVGIKRTTTKGYNSRENGASERAIETLQRILKKKVQFPDYWDVMLPHAVYAYNVTPHSATGESPFFLLHGFDPVTPSDVIPESIVTPYQIDLDDYRTELMRGMQLIREEVKEYACRYREKMKNVYDSRHRVDDDKAPKVGERVFMKLSTERRKGKHPKLTCEWEGPYRVLESSENSALITKIGVDDKSATRSPLKVSPRSEKEFDVQDEMHFLHGKFRCMGQPFPVMPDHPGLTPDVGTRCRCSTSIKAMDLIPSLPAPACEHRVENVLEAARIFAIWNGSGTLAEKIRWIQDPFHRRITARSVALAYSFFKTRCLHVSFFATTIPANAVMRHAQVCGWPYDLTEMFEIGWRLSGKANWKDIKDSWQSEHQKVILIIPEILRRLKFVSSKLKMVDIFYYKEFSEVHLRRNELFRDEMGHVIYVLPPEEPKRASMLLPFVSALNMWLRCGSRVYLLPGPMPTDLATWYRVMEQARKHVHGYLEERMELAGQVVDKLPSGPGVIDPSSPCFAVGQIPDVTKWLYEDRARLFYDVMRNQLWPHVQLEILPPSNYVRHRPCGRAGKPPREDAQSGISIASVKGGINKNKLKRKQKRWIRSAARATERALQSLDLSSSGANSSEGGGMLGREQ</sequence>
<dbReference type="SMART" id="SM00343">
    <property type="entry name" value="ZnF_C2HC"/>
    <property type="match status" value="1"/>
</dbReference>
<dbReference type="PROSITE" id="PS50158">
    <property type="entry name" value="ZF_CCHC"/>
    <property type="match status" value="1"/>
</dbReference>
<evidence type="ECO:0000259" key="12">
    <source>
        <dbReference type="PROSITE" id="PS50994"/>
    </source>
</evidence>
<protein>
    <recommendedName>
        <fullName evidence="1">RNA-directed DNA polymerase</fullName>
        <ecNumber evidence="1">2.7.7.49</ecNumber>
    </recommendedName>
</protein>
<dbReference type="Pfam" id="PF17921">
    <property type="entry name" value="Integrase_H2C2"/>
    <property type="match status" value="1"/>
</dbReference>
<dbReference type="EMBL" id="JARK01001421">
    <property type="protein sequence ID" value="EYC04909.1"/>
    <property type="molecule type" value="Genomic_DNA"/>
</dbReference>
<keyword evidence="6" id="KW-0378">Hydrolase</keyword>
<dbReference type="OrthoDB" id="154058at2759"/>
<dbReference type="InterPro" id="IPR001878">
    <property type="entry name" value="Znf_CCHC"/>
</dbReference>
<dbReference type="GO" id="GO:0008270">
    <property type="term" value="F:zinc ion binding"/>
    <property type="evidence" value="ECO:0007669"/>
    <property type="project" value="UniProtKB-KW"/>
</dbReference>
<keyword evidence="8" id="KW-0862">Zinc</keyword>
<keyword evidence="7" id="KW-0695">RNA-directed DNA polymerase</keyword>
<evidence type="ECO:0000256" key="4">
    <source>
        <dbReference type="ARBA" id="ARBA00022722"/>
    </source>
</evidence>
<evidence type="ECO:0000256" key="8">
    <source>
        <dbReference type="PROSITE-ProRule" id="PRU00047"/>
    </source>
</evidence>
<evidence type="ECO:0000259" key="11">
    <source>
        <dbReference type="PROSITE" id="PS50878"/>
    </source>
</evidence>
<dbReference type="GO" id="GO:0003676">
    <property type="term" value="F:nucleic acid binding"/>
    <property type="evidence" value="ECO:0007669"/>
    <property type="project" value="InterPro"/>
</dbReference>
<comment type="caution">
    <text evidence="13">The sequence shown here is derived from an EMBL/GenBank/DDBJ whole genome shotgun (WGS) entry which is preliminary data.</text>
</comment>
<dbReference type="Pfam" id="PF00665">
    <property type="entry name" value="rve"/>
    <property type="match status" value="1"/>
</dbReference>
<evidence type="ECO:0000256" key="5">
    <source>
        <dbReference type="ARBA" id="ARBA00022759"/>
    </source>
</evidence>
<dbReference type="InterPro" id="IPR041373">
    <property type="entry name" value="RT_RNaseH"/>
</dbReference>
<evidence type="ECO:0000256" key="7">
    <source>
        <dbReference type="ARBA" id="ARBA00022918"/>
    </source>
</evidence>
<dbReference type="CDD" id="cd09274">
    <property type="entry name" value="RNase_HI_RT_Ty3"/>
    <property type="match status" value="1"/>
</dbReference>
<evidence type="ECO:0000256" key="2">
    <source>
        <dbReference type="ARBA" id="ARBA00022679"/>
    </source>
</evidence>
<dbReference type="InterPro" id="IPR001969">
    <property type="entry name" value="Aspartic_peptidase_AS"/>
</dbReference>
<dbReference type="Gene3D" id="3.30.420.10">
    <property type="entry name" value="Ribonuclease H-like superfamily/Ribonuclease H"/>
    <property type="match status" value="1"/>
</dbReference>
<dbReference type="PROSITE" id="PS00141">
    <property type="entry name" value="ASP_PROTEASE"/>
    <property type="match status" value="1"/>
</dbReference>
<evidence type="ECO:0000256" key="9">
    <source>
        <dbReference type="SAM" id="MobiDB-lite"/>
    </source>
</evidence>
<feature type="region of interest" description="Disordered" evidence="9">
    <location>
        <begin position="102"/>
        <end position="121"/>
    </location>
</feature>
<dbReference type="FunFam" id="3.10.20.370:FF:000001">
    <property type="entry name" value="Retrovirus-related Pol polyprotein from transposon 17.6-like protein"/>
    <property type="match status" value="1"/>
</dbReference>